<accession>A0A4Q7LBI6</accession>
<dbReference type="EMBL" id="SGWV01000012">
    <property type="protein sequence ID" value="RZS47505.1"/>
    <property type="molecule type" value="Genomic_DNA"/>
</dbReference>
<dbReference type="Pfam" id="PF02796">
    <property type="entry name" value="HTH_7"/>
    <property type="match status" value="1"/>
</dbReference>
<dbReference type="PROSITE" id="PS00398">
    <property type="entry name" value="RECOMBINASES_2"/>
    <property type="match status" value="1"/>
</dbReference>
<evidence type="ECO:0000256" key="5">
    <source>
        <dbReference type="ARBA" id="ARBA00023172"/>
    </source>
</evidence>
<dbReference type="PANTHER" id="PTHR30461">
    <property type="entry name" value="DNA-INVERTASE FROM LAMBDOID PROPHAGE"/>
    <property type="match status" value="1"/>
</dbReference>
<dbReference type="InterPro" id="IPR006120">
    <property type="entry name" value="Resolvase_HTH_dom"/>
</dbReference>
<dbReference type="InterPro" id="IPR009057">
    <property type="entry name" value="Homeodomain-like_sf"/>
</dbReference>
<keyword evidence="2" id="KW-0229">DNA integration</keyword>
<evidence type="ECO:0000256" key="7">
    <source>
        <dbReference type="PROSITE-ProRule" id="PRU10137"/>
    </source>
</evidence>
<keyword evidence="3" id="KW-0230">DNA invertase</keyword>
<evidence type="ECO:0000259" key="8">
    <source>
        <dbReference type="PROSITE" id="PS51736"/>
    </source>
</evidence>
<evidence type="ECO:0000313" key="9">
    <source>
        <dbReference type="EMBL" id="RZS47505.1"/>
    </source>
</evidence>
<protein>
    <submittedName>
        <fullName evidence="9">DNA invertase Pin-like site-specific DNA recombinase</fullName>
    </submittedName>
</protein>
<proteinExistence type="inferred from homology"/>
<dbReference type="Gene3D" id="1.10.10.60">
    <property type="entry name" value="Homeodomain-like"/>
    <property type="match status" value="1"/>
</dbReference>
<comment type="caution">
    <text evidence="9">The sequence shown here is derived from an EMBL/GenBank/DDBJ whole genome shotgun (WGS) entry which is preliminary data.</text>
</comment>
<evidence type="ECO:0000256" key="6">
    <source>
        <dbReference type="PIRSR" id="PIRSR606118-50"/>
    </source>
</evidence>
<organism evidence="9 10">
    <name type="scientific">Sphaerotilus mobilis</name>
    <dbReference type="NCBI Taxonomy" id="47994"/>
    <lineage>
        <taxon>Bacteria</taxon>
        <taxon>Pseudomonadati</taxon>
        <taxon>Pseudomonadota</taxon>
        <taxon>Betaproteobacteria</taxon>
        <taxon>Burkholderiales</taxon>
        <taxon>Sphaerotilaceae</taxon>
        <taxon>Sphaerotilus</taxon>
    </lineage>
</organism>
<dbReference type="GO" id="GO:0003677">
    <property type="term" value="F:DNA binding"/>
    <property type="evidence" value="ECO:0007669"/>
    <property type="project" value="UniProtKB-KW"/>
</dbReference>
<dbReference type="CDD" id="cd03768">
    <property type="entry name" value="SR_ResInv"/>
    <property type="match status" value="1"/>
</dbReference>
<evidence type="ECO:0000256" key="2">
    <source>
        <dbReference type="ARBA" id="ARBA00022908"/>
    </source>
</evidence>
<reference evidence="9 10" key="1">
    <citation type="submission" date="2019-02" db="EMBL/GenBank/DDBJ databases">
        <title>Genomic Encyclopedia of Type Strains, Phase IV (KMG-IV): sequencing the most valuable type-strain genomes for metagenomic binning, comparative biology and taxonomic classification.</title>
        <authorList>
            <person name="Goeker M."/>
        </authorList>
    </citation>
    <scope>NUCLEOTIDE SEQUENCE [LARGE SCALE GENOMIC DNA]</scope>
    <source>
        <strain evidence="9 10">DSM 10617</strain>
    </source>
</reference>
<gene>
    <name evidence="9" type="ORF">EV685_3713</name>
</gene>
<dbReference type="SUPFAM" id="SSF53041">
    <property type="entry name" value="Resolvase-like"/>
    <property type="match status" value="1"/>
</dbReference>
<evidence type="ECO:0000256" key="4">
    <source>
        <dbReference type="ARBA" id="ARBA00023125"/>
    </source>
</evidence>
<dbReference type="SUPFAM" id="SSF46689">
    <property type="entry name" value="Homeodomain-like"/>
    <property type="match status" value="1"/>
</dbReference>
<dbReference type="Gene3D" id="3.40.50.1390">
    <property type="entry name" value="Resolvase, N-terminal catalytic domain"/>
    <property type="match status" value="1"/>
</dbReference>
<dbReference type="AlphaFoldDB" id="A0A4Q7LBI6"/>
<dbReference type="CDD" id="cd00569">
    <property type="entry name" value="HTH_Hin_like"/>
    <property type="match status" value="1"/>
</dbReference>
<evidence type="ECO:0000256" key="3">
    <source>
        <dbReference type="ARBA" id="ARBA00023100"/>
    </source>
</evidence>
<dbReference type="GO" id="GO:0015074">
    <property type="term" value="P:DNA integration"/>
    <property type="evidence" value="ECO:0007669"/>
    <property type="project" value="UniProtKB-KW"/>
</dbReference>
<dbReference type="InterPro" id="IPR050639">
    <property type="entry name" value="SSR_resolvase"/>
</dbReference>
<name>A0A4Q7LBI6_9BURK</name>
<keyword evidence="10" id="KW-1185">Reference proteome</keyword>
<comment type="similarity">
    <text evidence="1">Belongs to the site-specific recombinase resolvase family.</text>
</comment>
<dbReference type="FunFam" id="3.40.50.1390:FF:000001">
    <property type="entry name" value="DNA recombinase"/>
    <property type="match status" value="1"/>
</dbReference>
<feature type="active site" description="O-(5'-phospho-DNA)-serine intermediate" evidence="6 7">
    <location>
        <position position="11"/>
    </location>
</feature>
<dbReference type="Pfam" id="PF00239">
    <property type="entry name" value="Resolvase"/>
    <property type="match status" value="1"/>
</dbReference>
<dbReference type="Proteomes" id="UP000293433">
    <property type="component" value="Unassembled WGS sequence"/>
</dbReference>
<evidence type="ECO:0000256" key="1">
    <source>
        <dbReference type="ARBA" id="ARBA00009913"/>
    </source>
</evidence>
<keyword evidence="5" id="KW-0233">DNA recombination</keyword>
<dbReference type="InterPro" id="IPR006119">
    <property type="entry name" value="Resolv_N"/>
</dbReference>
<dbReference type="SMART" id="SM00857">
    <property type="entry name" value="Resolvase"/>
    <property type="match status" value="1"/>
</dbReference>
<dbReference type="PROSITE" id="PS51736">
    <property type="entry name" value="RECOMBINASES_3"/>
    <property type="match status" value="1"/>
</dbReference>
<dbReference type="InterPro" id="IPR006118">
    <property type="entry name" value="Recombinase_CS"/>
</dbReference>
<dbReference type="GO" id="GO:0000150">
    <property type="term" value="F:DNA strand exchange activity"/>
    <property type="evidence" value="ECO:0007669"/>
    <property type="project" value="UniProtKB-KW"/>
</dbReference>
<evidence type="ECO:0000313" key="10">
    <source>
        <dbReference type="Proteomes" id="UP000293433"/>
    </source>
</evidence>
<sequence length="183" mass="19814">MSMLIGYARVSTDEQNLDLQTDALTKVGCERLFSDQVSGAAAVKTGLDEALAYLREGDTLVVWKLDRLGRTVKGLVELVDLLKGRGIQFRSLTDGIDTSTPAGRFFFHMMAALAEMERDLIRERTTAGLAAARARGRKGGRKSKLDEAKLDAARKLLTAGTPAVDVAKTLGVGRATLYRRLSG</sequence>
<keyword evidence="4" id="KW-0238">DNA-binding</keyword>
<dbReference type="PROSITE" id="PS00397">
    <property type="entry name" value="RECOMBINASES_1"/>
    <property type="match status" value="1"/>
</dbReference>
<feature type="domain" description="Resolvase/invertase-type recombinase catalytic" evidence="8">
    <location>
        <begin position="3"/>
        <end position="136"/>
    </location>
</feature>
<dbReference type="InterPro" id="IPR036162">
    <property type="entry name" value="Resolvase-like_N_sf"/>
</dbReference>
<dbReference type="PANTHER" id="PTHR30461:SF2">
    <property type="entry name" value="SERINE RECOMBINASE PINE-RELATED"/>
    <property type="match status" value="1"/>
</dbReference>